<feature type="domain" description="DUF1585" evidence="3">
    <location>
        <begin position="755"/>
        <end position="824"/>
    </location>
</feature>
<dbReference type="Proteomes" id="UP000318384">
    <property type="component" value="Chromosome"/>
</dbReference>
<evidence type="ECO:0000259" key="6">
    <source>
        <dbReference type="Pfam" id="PF07635"/>
    </source>
</evidence>
<dbReference type="Pfam" id="PF07627">
    <property type="entry name" value="PSCyt3"/>
    <property type="match status" value="1"/>
</dbReference>
<evidence type="ECO:0000259" key="4">
    <source>
        <dbReference type="Pfam" id="PF07627"/>
    </source>
</evidence>
<feature type="region of interest" description="Disordered" evidence="1">
    <location>
        <begin position="570"/>
        <end position="602"/>
    </location>
</feature>
<keyword evidence="8" id="KW-1185">Reference proteome</keyword>
<reference evidence="7 8" key="1">
    <citation type="submission" date="2019-03" db="EMBL/GenBank/DDBJ databases">
        <title>Deep-cultivation of Planctomycetes and their phenomic and genomic characterization uncovers novel biology.</title>
        <authorList>
            <person name="Wiegand S."/>
            <person name="Jogler M."/>
            <person name="Boedeker C."/>
            <person name="Pinto D."/>
            <person name="Vollmers J."/>
            <person name="Rivas-Marin E."/>
            <person name="Kohn T."/>
            <person name="Peeters S.H."/>
            <person name="Heuer A."/>
            <person name="Rast P."/>
            <person name="Oberbeckmann S."/>
            <person name="Bunk B."/>
            <person name="Jeske O."/>
            <person name="Meyerdierks A."/>
            <person name="Storesund J.E."/>
            <person name="Kallscheuer N."/>
            <person name="Luecker S."/>
            <person name="Lage O.M."/>
            <person name="Pohl T."/>
            <person name="Merkel B.J."/>
            <person name="Hornburger P."/>
            <person name="Mueller R.-W."/>
            <person name="Bruemmer F."/>
            <person name="Labrenz M."/>
            <person name="Spormann A.M."/>
            <person name="Op den Camp H."/>
            <person name="Overmann J."/>
            <person name="Amann R."/>
            <person name="Jetten M.S.M."/>
            <person name="Mascher T."/>
            <person name="Medema M.H."/>
            <person name="Devos D.P."/>
            <person name="Kaster A.-K."/>
            <person name="Ovreas L."/>
            <person name="Rohde M."/>
            <person name="Galperin M.Y."/>
            <person name="Jogler C."/>
        </authorList>
    </citation>
    <scope>NUCLEOTIDE SEQUENCE [LARGE SCALE GENOMIC DNA]</scope>
    <source>
        <strain evidence="7 8">V202</strain>
    </source>
</reference>
<accession>A0A517WTT5</accession>
<evidence type="ECO:0000313" key="8">
    <source>
        <dbReference type="Proteomes" id="UP000318384"/>
    </source>
</evidence>
<evidence type="ECO:0000256" key="2">
    <source>
        <dbReference type="SAM" id="SignalP"/>
    </source>
</evidence>
<dbReference type="InterPro" id="IPR013042">
    <property type="entry name" value="DUF1592"/>
</dbReference>
<feature type="compositionally biased region" description="Basic residues" evidence="1">
    <location>
        <begin position="577"/>
        <end position="593"/>
    </location>
</feature>
<dbReference type="RefSeq" id="WP_197993316.1">
    <property type="nucleotide sequence ID" value="NZ_CP037422.1"/>
</dbReference>
<dbReference type="Pfam" id="PF07631">
    <property type="entry name" value="PSD4"/>
    <property type="match status" value="1"/>
</dbReference>
<sequence precursor="true">MNKITSLLALMLSLSVLPVAIAETYSPGQKVNKNFTQFAKPFFTTHCVACHDETEPEGNLSLHNLGPVDEVNAGTWQAVWAQVTLKEMPPKDEDQPKVVERLQFSDWIVGELSRVMRDKGGFHAHLDPNKGNFVDHDLLFGKLPDNIKLTPTSSPARIWRVTPQEHITRLNELINSEPEFNPSKPGLRTHGDSVPTNHGGELKLYFGTDRIIRWQGGTVAYATAVKSVPVVLSSARDHGLENYPDFYTVNSAESTQILGIAADIIRYMADGPLSIAKPYQITDDPRSIADKMKGDIRGLPTSLVYSTKVMRPLTPVYDLMHEEGVTDERLRAAVDYLFEALTFRPPSKKESNEYLTVVKQSIEKLGKKNGAVLGLSSIFLDRDALFRPELVENGKPDQQGRVMLQDWELGLAVNHTLRYIKPDKELRKAIVEGRMRSKADVKREIERMLADDSIRKPRILRFFREYFDYDSGGYICKDSKALADTGVSNRGTSHYRAMFDATASTDRLIELILQEDRDVFKQLLTTDKVVATRSDNVYFGKRRSKEEVAASVAAAKKAAAEAAKKKAAELEAWKKANPGKKPPKSKKQKKRRQPNVNHKVSQVKLEGPKIYARVSRRSFGNGSMKPERILAKVPEGQRLGILSHPSWLVSHSDAMDNHAILRGRWIRERLLGGGIPDVPITVDAMLPDEPQNTLRDRMRVTKKTYCWTCHQKMDPLGLPFEMYNHAGLYRELELNKPVNTTGEIIDSGDPTLDGKVANAVEMIRKIAESKRAEQVFVRHAFRFWMGRNETLNDAPVLQDAYHVYKDSGGSMKAMLVSLLTSDAFLYRTRKNPALFEEN</sequence>
<organism evidence="7 8">
    <name type="scientific">Gimesia aquarii</name>
    <dbReference type="NCBI Taxonomy" id="2527964"/>
    <lineage>
        <taxon>Bacteria</taxon>
        <taxon>Pseudomonadati</taxon>
        <taxon>Planctomycetota</taxon>
        <taxon>Planctomycetia</taxon>
        <taxon>Planctomycetales</taxon>
        <taxon>Planctomycetaceae</taxon>
        <taxon>Gimesia</taxon>
    </lineage>
</organism>
<dbReference type="Pfam" id="PF07624">
    <property type="entry name" value="PSD2"/>
    <property type="match status" value="1"/>
</dbReference>
<feature type="chain" id="PRO_5022145470" description="Planctomycete cytochrome C" evidence="2">
    <location>
        <begin position="23"/>
        <end position="838"/>
    </location>
</feature>
<dbReference type="InterPro" id="IPR013039">
    <property type="entry name" value="DUF1588"/>
</dbReference>
<keyword evidence="2" id="KW-0732">Signal</keyword>
<protein>
    <recommendedName>
        <fullName evidence="9">Planctomycete cytochrome C</fullName>
    </recommendedName>
</protein>
<evidence type="ECO:0000256" key="1">
    <source>
        <dbReference type="SAM" id="MobiDB-lite"/>
    </source>
</evidence>
<feature type="signal peptide" evidence="2">
    <location>
        <begin position="1"/>
        <end position="22"/>
    </location>
</feature>
<proteinExistence type="predicted"/>
<feature type="domain" description="DUF1588" evidence="4">
    <location>
        <begin position="638"/>
        <end position="731"/>
    </location>
</feature>
<feature type="domain" description="DUF1592" evidence="5">
    <location>
        <begin position="404"/>
        <end position="533"/>
    </location>
</feature>
<gene>
    <name evidence="7" type="ORF">V202x_20310</name>
</gene>
<evidence type="ECO:0008006" key="9">
    <source>
        <dbReference type="Google" id="ProtNLM"/>
    </source>
</evidence>
<dbReference type="EMBL" id="CP037422">
    <property type="protein sequence ID" value="QDU08661.1"/>
    <property type="molecule type" value="Genomic_DNA"/>
</dbReference>
<name>A0A517WTT5_9PLAN</name>
<evidence type="ECO:0000259" key="5">
    <source>
        <dbReference type="Pfam" id="PF07631"/>
    </source>
</evidence>
<evidence type="ECO:0000259" key="3">
    <source>
        <dbReference type="Pfam" id="PF07624"/>
    </source>
</evidence>
<dbReference type="AlphaFoldDB" id="A0A517WTT5"/>
<feature type="domain" description="Cytochrome C Planctomycete-type" evidence="6">
    <location>
        <begin position="47"/>
        <end position="92"/>
    </location>
</feature>
<dbReference type="InterPro" id="IPR011478">
    <property type="entry name" value="DUF1585"/>
</dbReference>
<dbReference type="Pfam" id="PF07635">
    <property type="entry name" value="PSCyt1"/>
    <property type="match status" value="1"/>
</dbReference>
<evidence type="ECO:0000313" key="7">
    <source>
        <dbReference type="EMBL" id="QDU08661.1"/>
    </source>
</evidence>
<dbReference type="InterPro" id="IPR011429">
    <property type="entry name" value="Cyt_c_Planctomycete-type"/>
</dbReference>